<evidence type="ECO:0000256" key="1">
    <source>
        <dbReference type="SAM" id="MobiDB-lite"/>
    </source>
</evidence>
<name>A0A6J4I0W9_9CHLR</name>
<feature type="region of interest" description="Disordered" evidence="1">
    <location>
        <begin position="1"/>
        <end position="20"/>
    </location>
</feature>
<dbReference type="EMBL" id="CADCTK010000291">
    <property type="protein sequence ID" value="CAA9236849.1"/>
    <property type="molecule type" value="Genomic_DNA"/>
</dbReference>
<protein>
    <submittedName>
        <fullName evidence="2">Uncharacterized protein</fullName>
    </submittedName>
</protein>
<gene>
    <name evidence="2" type="ORF">AVDCRST_MAG26-1242</name>
</gene>
<sequence length="20" mass="2113">MTGMGDALTAPSPRKRDDGH</sequence>
<organism evidence="2">
    <name type="scientific">uncultured Chloroflexia bacterium</name>
    <dbReference type="NCBI Taxonomy" id="1672391"/>
    <lineage>
        <taxon>Bacteria</taxon>
        <taxon>Bacillati</taxon>
        <taxon>Chloroflexota</taxon>
        <taxon>Chloroflexia</taxon>
        <taxon>environmental samples</taxon>
    </lineage>
</organism>
<feature type="non-terminal residue" evidence="2">
    <location>
        <position position="20"/>
    </location>
</feature>
<dbReference type="AlphaFoldDB" id="A0A6J4I0W9"/>
<accession>A0A6J4I0W9</accession>
<reference evidence="2" key="1">
    <citation type="submission" date="2020-02" db="EMBL/GenBank/DDBJ databases">
        <authorList>
            <person name="Meier V. D."/>
        </authorList>
    </citation>
    <scope>NUCLEOTIDE SEQUENCE</scope>
    <source>
        <strain evidence="2">AVDCRST_MAG26</strain>
    </source>
</reference>
<proteinExistence type="predicted"/>
<evidence type="ECO:0000313" key="2">
    <source>
        <dbReference type="EMBL" id="CAA9236849.1"/>
    </source>
</evidence>